<name>A0A366FKA8_9HYPH</name>
<dbReference type="PANTHER" id="PTHR38436:SF1">
    <property type="entry name" value="ESTER CYCLASE"/>
    <property type="match status" value="1"/>
</dbReference>
<evidence type="ECO:0000313" key="1">
    <source>
        <dbReference type="EMBL" id="RBP14149.1"/>
    </source>
</evidence>
<dbReference type="AlphaFoldDB" id="A0A366FKA8"/>
<dbReference type="Proteomes" id="UP000253529">
    <property type="component" value="Unassembled WGS sequence"/>
</dbReference>
<gene>
    <name evidence="1" type="ORF">DFR50_110175</name>
</gene>
<dbReference type="Pfam" id="PF07366">
    <property type="entry name" value="SnoaL"/>
    <property type="match status" value="1"/>
</dbReference>
<sequence>MAEPNLSTLYQAYIACLNRQDWNQLAGFVHHDVRHNDRPFGLTGYRAMLEADFDAIPDLCFQIEILVAEAPRVASRLRFDCAPKGLFFGLPVNGKRISFCENVIYEFRDGKIAQVWSVIDKAAIEAQL</sequence>
<keyword evidence="2" id="KW-1185">Reference proteome</keyword>
<organism evidence="1 2">
    <name type="scientific">Roseiarcus fermentans</name>
    <dbReference type="NCBI Taxonomy" id="1473586"/>
    <lineage>
        <taxon>Bacteria</taxon>
        <taxon>Pseudomonadati</taxon>
        <taxon>Pseudomonadota</taxon>
        <taxon>Alphaproteobacteria</taxon>
        <taxon>Hyphomicrobiales</taxon>
        <taxon>Roseiarcaceae</taxon>
        <taxon>Roseiarcus</taxon>
    </lineage>
</organism>
<dbReference type="InterPro" id="IPR009959">
    <property type="entry name" value="Cyclase_SnoaL-like"/>
</dbReference>
<evidence type="ECO:0000313" key="2">
    <source>
        <dbReference type="Proteomes" id="UP000253529"/>
    </source>
</evidence>
<comment type="caution">
    <text evidence="1">The sequence shown here is derived from an EMBL/GenBank/DDBJ whole genome shotgun (WGS) entry which is preliminary data.</text>
</comment>
<protein>
    <submittedName>
        <fullName evidence="1">Putative ester cyclase</fullName>
    </submittedName>
</protein>
<dbReference type="GO" id="GO:0030638">
    <property type="term" value="P:polyketide metabolic process"/>
    <property type="evidence" value="ECO:0007669"/>
    <property type="project" value="InterPro"/>
</dbReference>
<proteinExistence type="predicted"/>
<dbReference type="EMBL" id="QNRK01000010">
    <property type="protein sequence ID" value="RBP14149.1"/>
    <property type="molecule type" value="Genomic_DNA"/>
</dbReference>
<dbReference type="RefSeq" id="WP_245427627.1">
    <property type="nucleotide sequence ID" value="NZ_QNRK01000010.1"/>
</dbReference>
<accession>A0A366FKA8</accession>
<dbReference type="InterPro" id="IPR032710">
    <property type="entry name" value="NTF2-like_dom_sf"/>
</dbReference>
<reference evidence="1 2" key="1">
    <citation type="submission" date="2018-06" db="EMBL/GenBank/DDBJ databases">
        <title>Genomic Encyclopedia of Type Strains, Phase IV (KMG-IV): sequencing the most valuable type-strain genomes for metagenomic binning, comparative biology and taxonomic classification.</title>
        <authorList>
            <person name="Goeker M."/>
        </authorList>
    </citation>
    <scope>NUCLEOTIDE SEQUENCE [LARGE SCALE GENOMIC DNA]</scope>
    <source>
        <strain evidence="1 2">DSM 24875</strain>
    </source>
</reference>
<dbReference type="PANTHER" id="PTHR38436">
    <property type="entry name" value="POLYKETIDE CYCLASE SNOAL-LIKE DOMAIN"/>
    <property type="match status" value="1"/>
</dbReference>
<dbReference type="Gene3D" id="3.10.450.50">
    <property type="match status" value="1"/>
</dbReference>
<dbReference type="SUPFAM" id="SSF54427">
    <property type="entry name" value="NTF2-like"/>
    <property type="match status" value="1"/>
</dbReference>